<proteinExistence type="predicted"/>
<dbReference type="OrthoDB" id="33195at2157"/>
<dbReference type="InterPro" id="IPR001375">
    <property type="entry name" value="Peptidase_S9_cat"/>
</dbReference>
<evidence type="ECO:0000256" key="2">
    <source>
        <dbReference type="ARBA" id="ARBA00022825"/>
    </source>
</evidence>
<dbReference type="Pfam" id="PF00326">
    <property type="entry name" value="Peptidase_S9"/>
    <property type="match status" value="1"/>
</dbReference>
<keyword evidence="5" id="KW-1185">Reference proteome</keyword>
<evidence type="ECO:0000259" key="3">
    <source>
        <dbReference type="Pfam" id="PF00326"/>
    </source>
</evidence>
<dbReference type="Proteomes" id="UP000823736">
    <property type="component" value="Unassembled WGS sequence"/>
</dbReference>
<dbReference type="Gene3D" id="2.120.10.30">
    <property type="entry name" value="TolB, C-terminal domain"/>
    <property type="match status" value="2"/>
</dbReference>
<dbReference type="EMBL" id="JAGGLC010000001">
    <property type="protein sequence ID" value="MBP1985793.1"/>
    <property type="molecule type" value="Genomic_DNA"/>
</dbReference>
<dbReference type="SUPFAM" id="SSF53474">
    <property type="entry name" value="alpha/beta-Hydrolases"/>
    <property type="match status" value="1"/>
</dbReference>
<dbReference type="InterPro" id="IPR011042">
    <property type="entry name" value="6-blade_b-propeller_TolB-like"/>
</dbReference>
<keyword evidence="2" id="KW-0720">Serine protease</keyword>
<name>A0A8T4GUP4_9EURY</name>
<evidence type="ECO:0000313" key="4">
    <source>
        <dbReference type="EMBL" id="MBP1985793.1"/>
    </source>
</evidence>
<dbReference type="InterPro" id="IPR029058">
    <property type="entry name" value="AB_hydrolase_fold"/>
</dbReference>
<reference evidence="4" key="1">
    <citation type="submission" date="2021-03" db="EMBL/GenBank/DDBJ databases">
        <title>Genomic Encyclopedia of Type Strains, Phase IV (KMG-IV): sequencing the most valuable type-strain genomes for metagenomic binning, comparative biology and taxonomic classification.</title>
        <authorList>
            <person name="Goeker M."/>
        </authorList>
    </citation>
    <scope>NUCLEOTIDE SEQUENCE</scope>
    <source>
        <strain evidence="4">DSM 26232</strain>
    </source>
</reference>
<keyword evidence="4" id="KW-0031">Aminopeptidase</keyword>
<dbReference type="PANTHER" id="PTHR42776:SF27">
    <property type="entry name" value="DIPEPTIDYL PEPTIDASE FAMILY MEMBER 6"/>
    <property type="match status" value="1"/>
</dbReference>
<comment type="caution">
    <text evidence="4">The sequence shown here is derived from an EMBL/GenBank/DDBJ whole genome shotgun (WGS) entry which is preliminary data.</text>
</comment>
<dbReference type="AlphaFoldDB" id="A0A8T4GUP4"/>
<dbReference type="PANTHER" id="PTHR42776">
    <property type="entry name" value="SERINE PEPTIDASE S9 FAMILY MEMBER"/>
    <property type="match status" value="1"/>
</dbReference>
<keyword evidence="1" id="KW-0378">Hydrolase</keyword>
<dbReference type="GO" id="GO:0004177">
    <property type="term" value="F:aminopeptidase activity"/>
    <property type="evidence" value="ECO:0007669"/>
    <property type="project" value="UniProtKB-KW"/>
</dbReference>
<dbReference type="InterPro" id="IPR011659">
    <property type="entry name" value="WD40"/>
</dbReference>
<dbReference type="RefSeq" id="WP_209489699.1">
    <property type="nucleotide sequence ID" value="NZ_JAGGLC010000001.1"/>
</dbReference>
<dbReference type="GO" id="GO:0006508">
    <property type="term" value="P:proteolysis"/>
    <property type="evidence" value="ECO:0007669"/>
    <property type="project" value="InterPro"/>
</dbReference>
<gene>
    <name evidence="4" type="ORF">J2753_000266</name>
</gene>
<accession>A0A8T4GUP4</accession>
<evidence type="ECO:0000313" key="5">
    <source>
        <dbReference type="Proteomes" id="UP000823736"/>
    </source>
</evidence>
<evidence type="ECO:0000256" key="1">
    <source>
        <dbReference type="ARBA" id="ARBA00022801"/>
    </source>
</evidence>
<keyword evidence="4" id="KW-0645">Protease</keyword>
<organism evidence="4 5">
    <name type="scientific">Halolamina salifodinae</name>
    <dbReference type="NCBI Taxonomy" id="1202767"/>
    <lineage>
        <taxon>Archaea</taxon>
        <taxon>Methanobacteriati</taxon>
        <taxon>Methanobacteriota</taxon>
        <taxon>Stenosarchaea group</taxon>
        <taxon>Halobacteria</taxon>
        <taxon>Halobacteriales</taxon>
        <taxon>Haloferacaceae</taxon>
    </lineage>
</organism>
<sequence length="625" mass="67765">MYRRDVRDTSHDGLLADMATADTAVQSASAPDDGRIAYALNREDQTDLWLRADGHDARLTSEGVLAMRRGRGDTQWFAWGPDGDRLAFVDAAGTLSTVDTETGTVEELTHHDDPDLGLAWGEHGVAAVTDAVSRAALVLVDPDTGSQQVLADDDHLYGDPRWGKDGLYAVRAPHRSLFDFEAELVRFPIEDGDVANEPEVLFTQDAVRVQTPRPHPDGDGVAFVHDASGFDGIHYADAESVAEAAEKRDSVETTVVHAAEETEVGAPAWHSDGDRLAFTATRNGRSHVGVADVDGDAKRLSEGDEKHTGPFWRDGALHTIRGDPTTPPQVWNAEVGSAVVATGAVGFDDRLAEPTEFTFRSGGTEIHTVVYPPVGGFPEEADSVPVLVHPHGGPTAFDDFGWDYRSQYFAALGYAVAMPNYRGSDGYGRAHRMANDGDWGGGDLDDVIDAADATAEAFPAVDADRAGVFGGSGGGLMTVNALGNADAFDAGAAFYGVYDYETFVDDTDDIGWQLMKRELGDLSTDLENYREASPIRSVPDIEDPVLVLHGEEDTRVPLSQSEQLCDELEKHGKRHELQTYEEEPHGFSQRENVLDAYTRVADLFAKYLQIDPDDGSSRPHRPDEE</sequence>
<dbReference type="Pfam" id="PF07676">
    <property type="entry name" value="PD40"/>
    <property type="match status" value="1"/>
</dbReference>
<dbReference type="Gene3D" id="3.40.50.1820">
    <property type="entry name" value="alpha/beta hydrolase"/>
    <property type="match status" value="1"/>
</dbReference>
<dbReference type="SUPFAM" id="SSF69304">
    <property type="entry name" value="Tricorn protease N-terminal domain"/>
    <property type="match status" value="1"/>
</dbReference>
<feature type="domain" description="Peptidase S9 prolyl oligopeptidase catalytic" evidence="3">
    <location>
        <begin position="404"/>
        <end position="609"/>
    </location>
</feature>
<dbReference type="GO" id="GO:0004252">
    <property type="term" value="F:serine-type endopeptidase activity"/>
    <property type="evidence" value="ECO:0007669"/>
    <property type="project" value="TreeGrafter"/>
</dbReference>
<protein>
    <submittedName>
        <fullName evidence="4">Dipeptidyl aminopeptidase/acylaminoacyl peptidase</fullName>
    </submittedName>
</protein>